<dbReference type="Gene3D" id="1.10.10.60">
    <property type="entry name" value="Homeodomain-like"/>
    <property type="match status" value="2"/>
</dbReference>
<keyword evidence="1" id="KW-0805">Transcription regulation</keyword>
<feature type="transmembrane region" description="Helical" evidence="4">
    <location>
        <begin position="140"/>
        <end position="161"/>
    </location>
</feature>
<dbReference type="InterPro" id="IPR018060">
    <property type="entry name" value="HTH_AraC"/>
</dbReference>
<sequence>MYLLLSKSYVKLDNRLFGFFLIILSIRVLKSLFYAFSTIEPIWFLQTGPAFFLLIGPALFNYVAVVGVFSTFWSRKWKIHLFVWVLAVCLMMVVMPFWNFRDLYKDILLPIINFQWLLYIMLSGLLVLKGIKRGKRLTLLENWLITLLLSNLILWICLSIIGFDYFITGSLVFSLLFYVIFLFFQFKKRLRSKVFPKNKGWKPVNIVPHSQKLLQQLQKIMEEQKLYADPKLKIADLADKVDATPHELSKFLNVYLNQSFTEFVNNYRIEEAKNLLLSSDNRYTIEAIGNLAGFNSKSAFYKAFKSRTGLTPAKFNR</sequence>
<dbReference type="PANTHER" id="PTHR43280:SF29">
    <property type="entry name" value="ARAC-FAMILY TRANSCRIPTIONAL REGULATOR"/>
    <property type="match status" value="1"/>
</dbReference>
<feature type="transmembrane region" description="Helical" evidence="4">
    <location>
        <begin position="107"/>
        <end position="128"/>
    </location>
</feature>
<dbReference type="InterPro" id="IPR009057">
    <property type="entry name" value="Homeodomain-like_sf"/>
</dbReference>
<dbReference type="SUPFAM" id="SSF46689">
    <property type="entry name" value="Homeodomain-like"/>
    <property type="match status" value="1"/>
</dbReference>
<proteinExistence type="predicted"/>
<comment type="caution">
    <text evidence="6">The sequence shown here is derived from an EMBL/GenBank/DDBJ whole genome shotgun (WGS) entry which is preliminary data.</text>
</comment>
<keyword evidence="2" id="KW-0238">DNA-binding</keyword>
<dbReference type="Pfam" id="PF12833">
    <property type="entry name" value="HTH_18"/>
    <property type="match status" value="1"/>
</dbReference>
<name>A0A3A1N6Z3_9FLAO</name>
<keyword evidence="4" id="KW-0472">Membrane</keyword>
<dbReference type="InterPro" id="IPR018062">
    <property type="entry name" value="HTH_AraC-typ_CS"/>
</dbReference>
<keyword evidence="3" id="KW-0804">Transcription</keyword>
<evidence type="ECO:0000259" key="5">
    <source>
        <dbReference type="PROSITE" id="PS01124"/>
    </source>
</evidence>
<dbReference type="PROSITE" id="PS01124">
    <property type="entry name" value="HTH_ARAC_FAMILY_2"/>
    <property type="match status" value="1"/>
</dbReference>
<protein>
    <submittedName>
        <fullName evidence="6">AraC family transcriptional regulator</fullName>
    </submittedName>
</protein>
<evidence type="ECO:0000313" key="6">
    <source>
        <dbReference type="EMBL" id="RIV31564.1"/>
    </source>
</evidence>
<dbReference type="AlphaFoldDB" id="A0A3A1N6Z3"/>
<evidence type="ECO:0000256" key="4">
    <source>
        <dbReference type="SAM" id="Phobius"/>
    </source>
</evidence>
<feature type="transmembrane region" description="Helical" evidence="4">
    <location>
        <begin position="167"/>
        <end position="184"/>
    </location>
</feature>
<feature type="transmembrane region" description="Helical" evidence="4">
    <location>
        <begin position="48"/>
        <end position="69"/>
    </location>
</feature>
<keyword evidence="4" id="KW-0812">Transmembrane</keyword>
<feature type="transmembrane region" description="Helical" evidence="4">
    <location>
        <begin position="81"/>
        <end position="101"/>
    </location>
</feature>
<evidence type="ECO:0000256" key="3">
    <source>
        <dbReference type="ARBA" id="ARBA00023163"/>
    </source>
</evidence>
<dbReference type="SMART" id="SM00342">
    <property type="entry name" value="HTH_ARAC"/>
    <property type="match status" value="1"/>
</dbReference>
<keyword evidence="7" id="KW-1185">Reference proteome</keyword>
<dbReference type="GO" id="GO:0043565">
    <property type="term" value="F:sequence-specific DNA binding"/>
    <property type="evidence" value="ECO:0007669"/>
    <property type="project" value="InterPro"/>
</dbReference>
<dbReference type="PROSITE" id="PS00041">
    <property type="entry name" value="HTH_ARAC_FAMILY_1"/>
    <property type="match status" value="1"/>
</dbReference>
<evidence type="ECO:0000313" key="7">
    <source>
        <dbReference type="Proteomes" id="UP000266067"/>
    </source>
</evidence>
<keyword evidence="4" id="KW-1133">Transmembrane helix</keyword>
<gene>
    <name evidence="6" type="ORF">D2V08_14050</name>
</gene>
<dbReference type="EMBL" id="QXFH01000076">
    <property type="protein sequence ID" value="RIV31564.1"/>
    <property type="molecule type" value="Genomic_DNA"/>
</dbReference>
<reference evidence="6 7" key="1">
    <citation type="submission" date="2018-08" db="EMBL/GenBank/DDBJ databases">
        <title>Proposal of Muricauda 72 sp.nov. and Muricauda NH166 sp.nov., isolated from seawater.</title>
        <authorList>
            <person name="Cheng H."/>
            <person name="Wu Y.-H."/>
            <person name="Guo L.-L."/>
            <person name="Xu X.-W."/>
        </authorList>
    </citation>
    <scope>NUCLEOTIDE SEQUENCE [LARGE SCALE GENOMIC DNA]</scope>
    <source>
        <strain evidence="6 7">KCTC 22173</strain>
    </source>
</reference>
<dbReference type="PANTHER" id="PTHR43280">
    <property type="entry name" value="ARAC-FAMILY TRANSCRIPTIONAL REGULATOR"/>
    <property type="match status" value="1"/>
</dbReference>
<feature type="transmembrane region" description="Helical" evidence="4">
    <location>
        <begin position="16"/>
        <end position="36"/>
    </location>
</feature>
<accession>A0A3A1N6Z3</accession>
<feature type="domain" description="HTH araC/xylS-type" evidence="5">
    <location>
        <begin position="211"/>
        <end position="317"/>
    </location>
</feature>
<dbReference type="Proteomes" id="UP000266067">
    <property type="component" value="Unassembled WGS sequence"/>
</dbReference>
<dbReference type="GO" id="GO:0003700">
    <property type="term" value="F:DNA-binding transcription factor activity"/>
    <property type="evidence" value="ECO:0007669"/>
    <property type="project" value="InterPro"/>
</dbReference>
<evidence type="ECO:0000256" key="2">
    <source>
        <dbReference type="ARBA" id="ARBA00023125"/>
    </source>
</evidence>
<organism evidence="6 7">
    <name type="scientific">Flagellimonas lutimaris</name>
    <dbReference type="NCBI Taxonomy" id="475082"/>
    <lineage>
        <taxon>Bacteria</taxon>
        <taxon>Pseudomonadati</taxon>
        <taxon>Bacteroidota</taxon>
        <taxon>Flavobacteriia</taxon>
        <taxon>Flavobacteriales</taxon>
        <taxon>Flavobacteriaceae</taxon>
        <taxon>Flagellimonas</taxon>
    </lineage>
</organism>
<evidence type="ECO:0000256" key="1">
    <source>
        <dbReference type="ARBA" id="ARBA00023015"/>
    </source>
</evidence>